<evidence type="ECO:0000259" key="2">
    <source>
        <dbReference type="PROSITE" id="PS50097"/>
    </source>
</evidence>
<feature type="coiled-coil region" evidence="1">
    <location>
        <begin position="264"/>
        <end position="291"/>
    </location>
</feature>
<dbReference type="CDD" id="cd18186">
    <property type="entry name" value="BTB_POZ_ZBTB_KLHL-like"/>
    <property type="match status" value="1"/>
</dbReference>
<dbReference type="Gene3D" id="3.30.710.10">
    <property type="entry name" value="Potassium Channel Kv1.1, Chain A"/>
    <property type="match status" value="1"/>
</dbReference>
<dbReference type="SMART" id="SM00225">
    <property type="entry name" value="BTB"/>
    <property type="match status" value="1"/>
</dbReference>
<evidence type="ECO:0000256" key="1">
    <source>
        <dbReference type="SAM" id="Coils"/>
    </source>
</evidence>
<dbReference type="Pfam" id="PF00651">
    <property type="entry name" value="BTB"/>
    <property type="match status" value="1"/>
</dbReference>
<dbReference type="Proteomes" id="UP000799437">
    <property type="component" value="Unassembled WGS sequence"/>
</dbReference>
<proteinExistence type="predicted"/>
<dbReference type="InterPro" id="IPR000210">
    <property type="entry name" value="BTB/POZ_dom"/>
</dbReference>
<evidence type="ECO:0000313" key="4">
    <source>
        <dbReference type="Proteomes" id="UP000799437"/>
    </source>
</evidence>
<sequence>MTLHPSSTELESDLLRNTSFTSSQFDELDMMVSTSSLEVFKQLLKTGDYSDCTLVCEGREFKTHKSVVCSQSPVLKKALDGSFKEGITNVVNIEAFDVNTVECMVNFLYTGDYSVDMFVEEEVTESRVDLGGRKSNLIMNINEGIDGVMSGLAETHLIDLEDPPDLKSVDISAMLRPHICANAIGDFYFLPDLKACASKKIEAILKDTFSVQGLAEVIRVASEVNHDDPMKHLVIDAIVKNIHEVMEDETLNRSELDAFPLDLIKSLYQRLQATETELRRYKKEYRAFLSTQEDLVKLRADHQHFETQLTTALTHLRTTRQCRNRFALFFVALSEVQM</sequence>
<dbReference type="SUPFAM" id="SSF54695">
    <property type="entry name" value="POZ domain"/>
    <property type="match status" value="1"/>
</dbReference>
<evidence type="ECO:0000313" key="3">
    <source>
        <dbReference type="EMBL" id="KAF2762896.1"/>
    </source>
</evidence>
<dbReference type="EMBL" id="ML996565">
    <property type="protein sequence ID" value="KAF2762896.1"/>
    <property type="molecule type" value="Genomic_DNA"/>
</dbReference>
<protein>
    <recommendedName>
        <fullName evidence="2">BTB domain-containing protein</fullName>
    </recommendedName>
</protein>
<keyword evidence="1" id="KW-0175">Coiled coil</keyword>
<dbReference type="PANTHER" id="PTHR47843:SF5">
    <property type="entry name" value="BTB_POZ DOMAIN PROTEIN"/>
    <property type="match status" value="1"/>
</dbReference>
<feature type="domain" description="BTB" evidence="2">
    <location>
        <begin position="50"/>
        <end position="117"/>
    </location>
</feature>
<dbReference type="AlphaFoldDB" id="A0A6A6WL41"/>
<dbReference type="InterPro" id="IPR011333">
    <property type="entry name" value="SKP1/BTB/POZ_sf"/>
</dbReference>
<name>A0A6A6WL41_9PEZI</name>
<organism evidence="3 4">
    <name type="scientific">Pseudovirgaria hyperparasitica</name>
    <dbReference type="NCBI Taxonomy" id="470096"/>
    <lineage>
        <taxon>Eukaryota</taxon>
        <taxon>Fungi</taxon>
        <taxon>Dikarya</taxon>
        <taxon>Ascomycota</taxon>
        <taxon>Pezizomycotina</taxon>
        <taxon>Dothideomycetes</taxon>
        <taxon>Dothideomycetes incertae sedis</taxon>
        <taxon>Acrospermales</taxon>
        <taxon>Acrospermaceae</taxon>
        <taxon>Pseudovirgaria</taxon>
    </lineage>
</organism>
<dbReference type="PANTHER" id="PTHR47843">
    <property type="entry name" value="BTB DOMAIN-CONTAINING PROTEIN-RELATED"/>
    <property type="match status" value="1"/>
</dbReference>
<accession>A0A6A6WL41</accession>
<dbReference type="GeneID" id="54487339"/>
<dbReference type="RefSeq" id="XP_033605347.1">
    <property type="nucleotide sequence ID" value="XM_033746285.1"/>
</dbReference>
<keyword evidence="4" id="KW-1185">Reference proteome</keyword>
<gene>
    <name evidence="3" type="ORF">EJ05DRAFT_495747</name>
</gene>
<dbReference type="PROSITE" id="PS50097">
    <property type="entry name" value="BTB"/>
    <property type="match status" value="1"/>
</dbReference>
<reference evidence="3" key="1">
    <citation type="journal article" date="2020" name="Stud. Mycol.">
        <title>101 Dothideomycetes genomes: a test case for predicting lifestyles and emergence of pathogens.</title>
        <authorList>
            <person name="Haridas S."/>
            <person name="Albert R."/>
            <person name="Binder M."/>
            <person name="Bloem J."/>
            <person name="Labutti K."/>
            <person name="Salamov A."/>
            <person name="Andreopoulos B."/>
            <person name="Baker S."/>
            <person name="Barry K."/>
            <person name="Bills G."/>
            <person name="Bluhm B."/>
            <person name="Cannon C."/>
            <person name="Castanera R."/>
            <person name="Culley D."/>
            <person name="Daum C."/>
            <person name="Ezra D."/>
            <person name="Gonzalez J."/>
            <person name="Henrissat B."/>
            <person name="Kuo A."/>
            <person name="Liang C."/>
            <person name="Lipzen A."/>
            <person name="Lutzoni F."/>
            <person name="Magnuson J."/>
            <person name="Mondo S."/>
            <person name="Nolan M."/>
            <person name="Ohm R."/>
            <person name="Pangilinan J."/>
            <person name="Park H.-J."/>
            <person name="Ramirez L."/>
            <person name="Alfaro M."/>
            <person name="Sun H."/>
            <person name="Tritt A."/>
            <person name="Yoshinaga Y."/>
            <person name="Zwiers L.-H."/>
            <person name="Turgeon B."/>
            <person name="Goodwin S."/>
            <person name="Spatafora J."/>
            <person name="Crous P."/>
            <person name="Grigoriev I."/>
        </authorList>
    </citation>
    <scope>NUCLEOTIDE SEQUENCE</scope>
    <source>
        <strain evidence="3">CBS 121739</strain>
    </source>
</reference>
<dbReference type="OrthoDB" id="6359816at2759"/>